<evidence type="ECO:0000313" key="2">
    <source>
        <dbReference type="EMBL" id="CUS36856.1"/>
    </source>
</evidence>
<sequence>MITVDAKVGALILMAGRWEQRDSEKNKMNGSVKINMGPPSCGEPTRDWDRQHSRRSYAWTF</sequence>
<name>A0A0S4LJX0_9BACT</name>
<dbReference type="AlphaFoldDB" id="A0A0S4LJX0"/>
<gene>
    <name evidence="2" type="ORF">COMA2_280007</name>
</gene>
<dbReference type="Proteomes" id="UP000198736">
    <property type="component" value="Unassembled WGS sequence"/>
</dbReference>
<keyword evidence="3" id="KW-1185">Reference proteome</keyword>
<feature type="region of interest" description="Disordered" evidence="1">
    <location>
        <begin position="22"/>
        <end position="53"/>
    </location>
</feature>
<reference evidence="3" key="1">
    <citation type="submission" date="2015-10" db="EMBL/GenBank/DDBJ databases">
        <authorList>
            <person name="Luecker S."/>
            <person name="Luecker S."/>
        </authorList>
    </citation>
    <scope>NUCLEOTIDE SEQUENCE [LARGE SCALE GENOMIC DNA]</scope>
</reference>
<proteinExistence type="predicted"/>
<protein>
    <submittedName>
        <fullName evidence="2">Uncharacterized protein</fullName>
    </submittedName>
</protein>
<evidence type="ECO:0000313" key="3">
    <source>
        <dbReference type="Proteomes" id="UP000198736"/>
    </source>
</evidence>
<accession>A0A0S4LJX0</accession>
<organism evidence="2 3">
    <name type="scientific">Candidatus Nitrospira nitrificans</name>
    <dbReference type="NCBI Taxonomy" id="1742973"/>
    <lineage>
        <taxon>Bacteria</taxon>
        <taxon>Pseudomonadati</taxon>
        <taxon>Nitrospirota</taxon>
        <taxon>Nitrospiria</taxon>
        <taxon>Nitrospirales</taxon>
        <taxon>Nitrospiraceae</taxon>
        <taxon>Nitrospira</taxon>
    </lineage>
</organism>
<evidence type="ECO:0000256" key="1">
    <source>
        <dbReference type="SAM" id="MobiDB-lite"/>
    </source>
</evidence>
<dbReference type="EMBL" id="CZPZ01000021">
    <property type="protein sequence ID" value="CUS36856.1"/>
    <property type="molecule type" value="Genomic_DNA"/>
</dbReference>